<accession>A0A0J6VNE9</accession>
<dbReference type="PROSITE" id="PS51725">
    <property type="entry name" value="ABM"/>
    <property type="match status" value="1"/>
</dbReference>
<dbReference type="OrthoDB" id="287932at2"/>
<organism evidence="2 3">
    <name type="scientific">Methylobacterium variabile</name>
    <dbReference type="NCBI Taxonomy" id="298794"/>
    <lineage>
        <taxon>Bacteria</taxon>
        <taxon>Pseudomonadati</taxon>
        <taxon>Pseudomonadota</taxon>
        <taxon>Alphaproteobacteria</taxon>
        <taxon>Hyphomicrobiales</taxon>
        <taxon>Methylobacteriaceae</taxon>
        <taxon>Methylobacterium</taxon>
    </lineage>
</organism>
<evidence type="ECO:0000259" key="1">
    <source>
        <dbReference type="PROSITE" id="PS51725"/>
    </source>
</evidence>
<dbReference type="GO" id="GO:0004497">
    <property type="term" value="F:monooxygenase activity"/>
    <property type="evidence" value="ECO:0007669"/>
    <property type="project" value="UniProtKB-KW"/>
</dbReference>
<dbReference type="EMBL" id="LABY01000042">
    <property type="protein sequence ID" value="KMO40731.1"/>
    <property type="molecule type" value="Genomic_DNA"/>
</dbReference>
<dbReference type="PATRIC" id="fig|298794.3.peg.5680"/>
<proteinExistence type="predicted"/>
<protein>
    <submittedName>
        <fullName evidence="2">Antibiotic biosynthesis monooxygenase</fullName>
    </submittedName>
</protein>
<dbReference type="SUPFAM" id="SSF54909">
    <property type="entry name" value="Dimeric alpha+beta barrel"/>
    <property type="match status" value="1"/>
</dbReference>
<sequence length="99" mass="10774">MTVPVVAIFVAKPGAEARLEALFRSVIPATLAEAGCISYQLNRDLDDPRRFVWTEEWASRQALEQHLAAPHIAALFAQLPEHVESSQVIALGRVAGGRA</sequence>
<feature type="domain" description="ABM" evidence="1">
    <location>
        <begin position="3"/>
        <end position="94"/>
    </location>
</feature>
<dbReference type="Proteomes" id="UP000035955">
    <property type="component" value="Unassembled WGS sequence"/>
</dbReference>
<dbReference type="PANTHER" id="PTHR33336">
    <property type="entry name" value="QUINOL MONOOXYGENASE YGIN-RELATED"/>
    <property type="match status" value="1"/>
</dbReference>
<reference evidence="2 3" key="1">
    <citation type="submission" date="2015-03" db="EMBL/GenBank/DDBJ databases">
        <title>Genome sequencing of Methylobacterium variabile DSM 16961.</title>
        <authorList>
            <person name="Chaudhry V."/>
            <person name="Patil P.B."/>
        </authorList>
    </citation>
    <scope>NUCLEOTIDE SEQUENCE [LARGE SCALE GENOMIC DNA]</scope>
    <source>
        <strain evidence="2 3">DSM 16961</strain>
    </source>
</reference>
<dbReference type="InterPro" id="IPR007138">
    <property type="entry name" value="ABM_dom"/>
</dbReference>
<keyword evidence="2" id="KW-0560">Oxidoreductase</keyword>
<dbReference type="Gene3D" id="3.30.70.100">
    <property type="match status" value="1"/>
</dbReference>
<dbReference type="GO" id="GO:0005829">
    <property type="term" value="C:cytosol"/>
    <property type="evidence" value="ECO:0007669"/>
    <property type="project" value="TreeGrafter"/>
</dbReference>
<dbReference type="Pfam" id="PF03992">
    <property type="entry name" value="ABM"/>
    <property type="match status" value="1"/>
</dbReference>
<keyword evidence="2" id="KW-0503">Monooxygenase</keyword>
<comment type="caution">
    <text evidence="2">The sequence shown here is derived from an EMBL/GenBank/DDBJ whole genome shotgun (WGS) entry which is preliminary data.</text>
</comment>
<name>A0A0J6VNE9_9HYPH</name>
<dbReference type="AlphaFoldDB" id="A0A0J6VNE9"/>
<dbReference type="PANTHER" id="PTHR33336:SF3">
    <property type="entry name" value="ABM DOMAIN-CONTAINING PROTEIN"/>
    <property type="match status" value="1"/>
</dbReference>
<gene>
    <name evidence="2" type="ORF">VQ02_07130</name>
</gene>
<evidence type="ECO:0000313" key="2">
    <source>
        <dbReference type="EMBL" id="KMO40731.1"/>
    </source>
</evidence>
<dbReference type="RefSeq" id="WP_048443475.1">
    <property type="nucleotide sequence ID" value="NZ_LABY01000042.1"/>
</dbReference>
<dbReference type="InterPro" id="IPR011008">
    <property type="entry name" value="Dimeric_a/b-barrel"/>
</dbReference>
<evidence type="ECO:0000313" key="3">
    <source>
        <dbReference type="Proteomes" id="UP000035955"/>
    </source>
</evidence>
<dbReference type="InterPro" id="IPR050744">
    <property type="entry name" value="AI-2_Isomerase_LsrG"/>
</dbReference>
<keyword evidence="3" id="KW-1185">Reference proteome</keyword>